<dbReference type="GO" id="GO:0010945">
    <property type="term" value="F:coenzyme A diphosphatase activity"/>
    <property type="evidence" value="ECO:0007669"/>
    <property type="project" value="InterPro"/>
</dbReference>
<dbReference type="Proteomes" id="UP000054549">
    <property type="component" value="Unassembled WGS sequence"/>
</dbReference>
<organism evidence="3 4">
    <name type="scientific">Amanita muscaria (strain Koide BX008)</name>
    <dbReference type="NCBI Taxonomy" id="946122"/>
    <lineage>
        <taxon>Eukaryota</taxon>
        <taxon>Fungi</taxon>
        <taxon>Dikarya</taxon>
        <taxon>Basidiomycota</taxon>
        <taxon>Agaricomycotina</taxon>
        <taxon>Agaricomycetes</taxon>
        <taxon>Agaricomycetidae</taxon>
        <taxon>Agaricales</taxon>
        <taxon>Pluteineae</taxon>
        <taxon>Amanitaceae</taxon>
        <taxon>Amanita</taxon>
    </lineage>
</organism>
<feature type="domain" description="Nudix hydrolase" evidence="2">
    <location>
        <begin position="35"/>
        <end position="215"/>
    </location>
</feature>
<dbReference type="HOGENOM" id="CLU_034764_0_0_1"/>
<evidence type="ECO:0000313" key="4">
    <source>
        <dbReference type="Proteomes" id="UP000054549"/>
    </source>
</evidence>
<reference evidence="3 4" key="1">
    <citation type="submission" date="2014-04" db="EMBL/GenBank/DDBJ databases">
        <title>Evolutionary Origins and Diversification of the Mycorrhizal Mutualists.</title>
        <authorList>
            <consortium name="DOE Joint Genome Institute"/>
            <consortium name="Mycorrhizal Genomics Consortium"/>
            <person name="Kohler A."/>
            <person name="Kuo A."/>
            <person name="Nagy L.G."/>
            <person name="Floudas D."/>
            <person name="Copeland A."/>
            <person name="Barry K.W."/>
            <person name="Cichocki N."/>
            <person name="Veneault-Fourrey C."/>
            <person name="LaButti K."/>
            <person name="Lindquist E.A."/>
            <person name="Lipzen A."/>
            <person name="Lundell T."/>
            <person name="Morin E."/>
            <person name="Murat C."/>
            <person name="Riley R."/>
            <person name="Ohm R."/>
            <person name="Sun H."/>
            <person name="Tunlid A."/>
            <person name="Henrissat B."/>
            <person name="Grigoriev I.V."/>
            <person name="Hibbett D.S."/>
            <person name="Martin F."/>
        </authorList>
    </citation>
    <scope>NUCLEOTIDE SEQUENCE [LARGE SCALE GENOMIC DNA]</scope>
    <source>
        <strain evidence="3 4">Koide BX008</strain>
    </source>
</reference>
<proteinExistence type="predicted"/>
<evidence type="ECO:0000256" key="1">
    <source>
        <dbReference type="SAM" id="Phobius"/>
    </source>
</evidence>
<dbReference type="Gene3D" id="3.90.79.10">
    <property type="entry name" value="Nucleoside Triphosphate Pyrophosphohydrolase"/>
    <property type="match status" value="1"/>
</dbReference>
<name>A0A0C2XN13_AMAMK</name>
<keyword evidence="1" id="KW-0472">Membrane</keyword>
<keyword evidence="1" id="KW-0812">Transmembrane</keyword>
<evidence type="ECO:0000259" key="2">
    <source>
        <dbReference type="PROSITE" id="PS51462"/>
    </source>
</evidence>
<dbReference type="STRING" id="946122.A0A0C2XN13"/>
<dbReference type="PANTHER" id="PTHR12992">
    <property type="entry name" value="NUDIX HYDROLASE"/>
    <property type="match status" value="1"/>
</dbReference>
<sequence length="427" mass="47580">MYSETPTSVVSLLARALQRIRSTPPRIIASPPTQPRRAAVALLIRVAPSPSTPLPTENNVKTLNDFFELDWVKDPNARPEILFLHRESPPLDTASLSHIKGRESKEAQVAFPGGRAEPDDEGGLYTAMRQTWEEIGIDLAEKDYVLVGQLDDREITTSLGKRLLMILSPYIFLQVTPQAHTPDPIPSTTLHWIPLSSLVSPDSPPKWSSVTVDAASRLVSKHSPIFRFLIQLLIGTMQFPAIVMELRTPVPVSAKPTSTHDVLEKGISHKPLARHLKLWGLSLGMTLDLMSYMIYPPPPPNQRAYTPNSASPPPSPLAQVMQLPYQEVAEDLRVDLVAPNLASVFPRFSYPDVNFWIWVFGKRYRAVIRGWEASLRAGGVNDRRINWSGSALSTFYASVRKALIVVFVGRALGILFGLAFAGWWVFW</sequence>
<gene>
    <name evidence="3" type="ORF">M378DRAFT_116395</name>
</gene>
<dbReference type="PANTHER" id="PTHR12992:SF44">
    <property type="entry name" value="NUDIX HYDROLASE DOMAIN-CONTAINING PROTEIN"/>
    <property type="match status" value="1"/>
</dbReference>
<dbReference type="SUPFAM" id="SSF55811">
    <property type="entry name" value="Nudix"/>
    <property type="match status" value="1"/>
</dbReference>
<dbReference type="InterPro" id="IPR000086">
    <property type="entry name" value="NUDIX_hydrolase_dom"/>
</dbReference>
<keyword evidence="4" id="KW-1185">Reference proteome</keyword>
<dbReference type="InterPro" id="IPR015797">
    <property type="entry name" value="NUDIX_hydrolase-like_dom_sf"/>
</dbReference>
<dbReference type="PROSITE" id="PS51462">
    <property type="entry name" value="NUDIX"/>
    <property type="match status" value="1"/>
</dbReference>
<feature type="transmembrane region" description="Helical" evidence="1">
    <location>
        <begin position="402"/>
        <end position="426"/>
    </location>
</feature>
<evidence type="ECO:0000313" key="3">
    <source>
        <dbReference type="EMBL" id="KIL70966.1"/>
    </source>
</evidence>
<protein>
    <recommendedName>
        <fullName evidence="2">Nudix hydrolase domain-containing protein</fullName>
    </recommendedName>
</protein>
<accession>A0A0C2XN13</accession>
<dbReference type="AlphaFoldDB" id="A0A0C2XN13"/>
<dbReference type="InParanoid" id="A0A0C2XN13"/>
<dbReference type="InterPro" id="IPR045121">
    <property type="entry name" value="CoAse"/>
</dbReference>
<dbReference type="OrthoDB" id="70823at2759"/>
<dbReference type="EMBL" id="KN818223">
    <property type="protein sequence ID" value="KIL70966.1"/>
    <property type="molecule type" value="Genomic_DNA"/>
</dbReference>
<keyword evidence="1" id="KW-1133">Transmembrane helix</keyword>